<comment type="caution">
    <text evidence="4">The sequence shown here is derived from an EMBL/GenBank/DDBJ whole genome shotgun (WGS) entry which is preliminary data.</text>
</comment>
<evidence type="ECO:0000313" key="4">
    <source>
        <dbReference type="EMBL" id="MBC8754868.1"/>
    </source>
</evidence>
<dbReference type="InterPro" id="IPR011990">
    <property type="entry name" value="TPR-like_helical_dom_sf"/>
</dbReference>
<dbReference type="InterPro" id="IPR001466">
    <property type="entry name" value="Beta-lactam-related"/>
</dbReference>
<evidence type="ECO:0000259" key="3">
    <source>
        <dbReference type="Pfam" id="PF00144"/>
    </source>
</evidence>
<accession>A0ABR7Q8U7</accession>
<feature type="domain" description="Beta-lactamase-related" evidence="3">
    <location>
        <begin position="46"/>
        <end position="342"/>
    </location>
</feature>
<evidence type="ECO:0000313" key="5">
    <source>
        <dbReference type="Proteomes" id="UP000619238"/>
    </source>
</evidence>
<organism evidence="4 5">
    <name type="scientific">Kordia aestuariivivens</name>
    <dbReference type="NCBI Taxonomy" id="2759037"/>
    <lineage>
        <taxon>Bacteria</taxon>
        <taxon>Pseudomonadati</taxon>
        <taxon>Bacteroidota</taxon>
        <taxon>Flavobacteriia</taxon>
        <taxon>Flavobacteriales</taxon>
        <taxon>Flavobacteriaceae</taxon>
        <taxon>Kordia</taxon>
    </lineage>
</organism>
<feature type="repeat" description="TPR" evidence="1">
    <location>
        <begin position="439"/>
        <end position="472"/>
    </location>
</feature>
<dbReference type="InterPro" id="IPR019734">
    <property type="entry name" value="TPR_rpt"/>
</dbReference>
<proteinExistence type="predicted"/>
<dbReference type="Gene3D" id="1.25.40.10">
    <property type="entry name" value="Tetratricopeptide repeat domain"/>
    <property type="match status" value="1"/>
</dbReference>
<dbReference type="GO" id="GO:0016787">
    <property type="term" value="F:hydrolase activity"/>
    <property type="evidence" value="ECO:0007669"/>
    <property type="project" value="UniProtKB-KW"/>
</dbReference>
<name>A0ABR7Q8U7_9FLAO</name>
<dbReference type="PANTHER" id="PTHR46825:SF9">
    <property type="entry name" value="BETA-LACTAMASE-RELATED DOMAIN-CONTAINING PROTEIN"/>
    <property type="match status" value="1"/>
</dbReference>
<keyword evidence="2" id="KW-0732">Signal</keyword>
<dbReference type="PROSITE" id="PS50005">
    <property type="entry name" value="TPR"/>
    <property type="match status" value="1"/>
</dbReference>
<dbReference type="InterPro" id="IPR050491">
    <property type="entry name" value="AmpC-like"/>
</dbReference>
<dbReference type="PANTHER" id="PTHR46825">
    <property type="entry name" value="D-ALANYL-D-ALANINE-CARBOXYPEPTIDASE/ENDOPEPTIDASE AMPH"/>
    <property type="match status" value="1"/>
</dbReference>
<reference evidence="4 5" key="1">
    <citation type="submission" date="2020-07" db="EMBL/GenBank/DDBJ databases">
        <title>Description of Kordia aestuariivivens sp. nov., isolated from a tidal flat.</title>
        <authorList>
            <person name="Park S."/>
            <person name="Yoon J.-H."/>
        </authorList>
    </citation>
    <scope>NUCLEOTIDE SEQUENCE [LARGE SCALE GENOMIC DNA]</scope>
    <source>
        <strain evidence="4 5">YSTF-M3</strain>
    </source>
</reference>
<dbReference type="InterPro" id="IPR012338">
    <property type="entry name" value="Beta-lactam/transpept-like"/>
</dbReference>
<dbReference type="RefSeq" id="WP_187561921.1">
    <property type="nucleotide sequence ID" value="NZ_JACGWS010000005.1"/>
</dbReference>
<dbReference type="Pfam" id="PF00144">
    <property type="entry name" value="Beta-lactamase"/>
    <property type="match status" value="1"/>
</dbReference>
<evidence type="ECO:0000256" key="2">
    <source>
        <dbReference type="SAM" id="SignalP"/>
    </source>
</evidence>
<feature type="chain" id="PRO_5047131198" evidence="2">
    <location>
        <begin position="21"/>
        <end position="483"/>
    </location>
</feature>
<sequence length="483" mass="54400">MKKILLVFSTIAFVVITSTAQEKLNPKDTFTKIDTYLSNGTDNGFSGAILVIKEGQLIINKGYGLANKDSKTLNNPNTIFDIGSNTKQFTSTAILKLVELGKLKLTDPLSTFFKKLPIDKQSITIHQLLTHSAGFIESIGRDFSEISQEDFFKNLFASELLSEPGEKYSYSNTGYSILGRIIELTSGQSYETFLNEHLFIPAGMKQTGYLLPKWDTLQISRGYNRNVLDGGSTIARYQETNDVNWHLKGNGGINSTQNDMLLWYKALKSNIILTPESFKKLTTLYVTYPKSTSGYGYGWGVKYTEDNTLRISHNGSNGAFAHSIIWYPEEDLYIVYATNANSAKVEWVAYVVAKIILDESYSPKPIKHNVYSFTMKYIKQHSTDKSKKLLALLQENYADDFTHSGVLNRIGNIVLKSNENLAWALELFKINVQLYDDDGNLWDSLGDGYKANNLKEDAIKSYQKAIELGYKDSQKKLTELSKN</sequence>
<feature type="signal peptide" evidence="2">
    <location>
        <begin position="1"/>
        <end position="20"/>
    </location>
</feature>
<evidence type="ECO:0000256" key="1">
    <source>
        <dbReference type="PROSITE-ProRule" id="PRU00339"/>
    </source>
</evidence>
<dbReference type="SUPFAM" id="SSF81901">
    <property type="entry name" value="HCP-like"/>
    <property type="match status" value="1"/>
</dbReference>
<dbReference type="Proteomes" id="UP000619238">
    <property type="component" value="Unassembled WGS sequence"/>
</dbReference>
<dbReference type="SUPFAM" id="SSF56601">
    <property type="entry name" value="beta-lactamase/transpeptidase-like"/>
    <property type="match status" value="1"/>
</dbReference>
<keyword evidence="5" id="KW-1185">Reference proteome</keyword>
<keyword evidence="1" id="KW-0802">TPR repeat</keyword>
<gene>
    <name evidence="4" type="ORF">H2O64_09315</name>
</gene>
<keyword evidence="4" id="KW-0378">Hydrolase</keyword>
<protein>
    <submittedName>
        <fullName evidence="4">Serine hydrolase</fullName>
    </submittedName>
</protein>
<dbReference type="Gene3D" id="3.40.710.10">
    <property type="entry name" value="DD-peptidase/beta-lactamase superfamily"/>
    <property type="match status" value="1"/>
</dbReference>
<dbReference type="EMBL" id="JACGWS010000005">
    <property type="protein sequence ID" value="MBC8754868.1"/>
    <property type="molecule type" value="Genomic_DNA"/>
</dbReference>